<dbReference type="PANTHER" id="PTHR15268">
    <property type="entry name" value="THRAP3/BCLAF1"/>
    <property type="match status" value="1"/>
</dbReference>
<protein>
    <recommendedName>
        <fullName evidence="15">Btz domain-containing protein</fullName>
    </recommendedName>
</protein>
<feature type="compositionally biased region" description="Polar residues" evidence="14">
    <location>
        <begin position="64"/>
        <end position="73"/>
    </location>
</feature>
<feature type="compositionally biased region" description="Basic and acidic residues" evidence="14">
    <location>
        <begin position="97"/>
        <end position="110"/>
    </location>
</feature>
<comment type="caution">
    <text evidence="16">The sequence shown here is derived from an EMBL/GenBank/DDBJ whole genome shotgun (WGS) entry which is preliminary data.</text>
</comment>
<feature type="region of interest" description="Disordered" evidence="14">
    <location>
        <begin position="59"/>
        <end position="110"/>
    </location>
</feature>
<sequence length="110" mass="12879">MDIPVHPKNEDWDPEYTPKSRKYYLHDDREGERKWVDNRGRGGRGNFLRGSRGRFIIRKATVGPPNNNNSSPKWTHDKFQVNGGEEEGEPQEEDTEQDHKDQEKSEDTVQ</sequence>
<evidence type="ECO:0000256" key="7">
    <source>
        <dbReference type="ARBA" id="ARBA00022664"/>
    </source>
</evidence>
<keyword evidence="9" id="KW-0810">Translation regulation</keyword>
<evidence type="ECO:0000256" key="8">
    <source>
        <dbReference type="ARBA" id="ARBA00022816"/>
    </source>
</evidence>
<keyword evidence="11" id="KW-0866">Nonsense-mediated mRNA decay</keyword>
<dbReference type="InterPro" id="IPR029199">
    <property type="entry name" value="THRAP3_BCLAF1"/>
</dbReference>
<dbReference type="GO" id="GO:0003712">
    <property type="term" value="F:transcription coregulator activity"/>
    <property type="evidence" value="ECO:0007669"/>
    <property type="project" value="TreeGrafter"/>
</dbReference>
<dbReference type="PANTHER" id="PTHR15268:SF16">
    <property type="entry name" value="THYROID HORMONE RECEPTOR-ASSOCIATED PROTEIN 3"/>
    <property type="match status" value="1"/>
</dbReference>
<evidence type="ECO:0000256" key="9">
    <source>
        <dbReference type="ARBA" id="ARBA00022845"/>
    </source>
</evidence>
<reference evidence="16 17" key="1">
    <citation type="submission" date="2021-04" db="EMBL/GenBank/DDBJ databases">
        <authorList>
            <person name="De Guttry C."/>
            <person name="Zahm M."/>
            <person name="Klopp C."/>
            <person name="Cabau C."/>
            <person name="Louis A."/>
            <person name="Berthelot C."/>
            <person name="Parey E."/>
            <person name="Roest Crollius H."/>
            <person name="Montfort J."/>
            <person name="Robinson-Rechavi M."/>
            <person name="Bucao C."/>
            <person name="Bouchez O."/>
            <person name="Gislard M."/>
            <person name="Lluch J."/>
            <person name="Milhes M."/>
            <person name="Lampietro C."/>
            <person name="Lopez Roques C."/>
            <person name="Donnadieu C."/>
            <person name="Braasch I."/>
            <person name="Desvignes T."/>
            <person name="Postlethwait J."/>
            <person name="Bobe J."/>
            <person name="Wedekind C."/>
            <person name="Guiguen Y."/>
        </authorList>
    </citation>
    <scope>NUCLEOTIDE SEQUENCE [LARGE SCALE GENOMIC DNA]</scope>
    <source>
        <strain evidence="16">Cs_M1</strain>
        <tissue evidence="16">Blood</tissue>
    </source>
</reference>
<keyword evidence="7" id="KW-0507">mRNA processing</keyword>
<evidence type="ECO:0000259" key="15">
    <source>
        <dbReference type="Pfam" id="PF09405"/>
    </source>
</evidence>
<comment type="subcellular location">
    <subcellularLocation>
        <location evidence="2">Cytoplasm</location>
    </subcellularLocation>
    <subcellularLocation>
        <location evidence="1">Nucleus</location>
    </subcellularLocation>
</comment>
<dbReference type="GO" id="GO:0045944">
    <property type="term" value="P:positive regulation of transcription by RNA polymerase II"/>
    <property type="evidence" value="ECO:0007669"/>
    <property type="project" value="TreeGrafter"/>
</dbReference>
<organism evidence="16 17">
    <name type="scientific">Coregonus suidteri</name>
    <dbReference type="NCBI Taxonomy" id="861788"/>
    <lineage>
        <taxon>Eukaryota</taxon>
        <taxon>Metazoa</taxon>
        <taxon>Chordata</taxon>
        <taxon>Craniata</taxon>
        <taxon>Vertebrata</taxon>
        <taxon>Euteleostomi</taxon>
        <taxon>Actinopterygii</taxon>
        <taxon>Neopterygii</taxon>
        <taxon>Teleostei</taxon>
        <taxon>Protacanthopterygii</taxon>
        <taxon>Salmoniformes</taxon>
        <taxon>Salmonidae</taxon>
        <taxon>Coregoninae</taxon>
        <taxon>Coregonus</taxon>
    </lineage>
</organism>
<dbReference type="Proteomes" id="UP001356427">
    <property type="component" value="Unassembled WGS sequence"/>
</dbReference>
<keyword evidence="13" id="KW-0539">Nucleus</keyword>
<dbReference type="GO" id="GO:0051028">
    <property type="term" value="P:mRNA transport"/>
    <property type="evidence" value="ECO:0007669"/>
    <property type="project" value="UniProtKB-KW"/>
</dbReference>
<name>A0AAN8MGE5_9TELE</name>
<dbReference type="GO" id="GO:0006417">
    <property type="term" value="P:regulation of translation"/>
    <property type="evidence" value="ECO:0007669"/>
    <property type="project" value="UniProtKB-KW"/>
</dbReference>
<evidence type="ECO:0000256" key="3">
    <source>
        <dbReference type="ARBA" id="ARBA00006481"/>
    </source>
</evidence>
<gene>
    <name evidence="16" type="ORF">J4Q44_G00017680</name>
</gene>
<keyword evidence="8" id="KW-0509">mRNA transport</keyword>
<keyword evidence="17" id="KW-1185">Reference proteome</keyword>
<evidence type="ECO:0000256" key="11">
    <source>
        <dbReference type="ARBA" id="ARBA00023161"/>
    </source>
</evidence>
<comment type="similarity">
    <text evidence="3">Belongs to the BCLAF1/THRAP3 family.</text>
</comment>
<dbReference type="AlphaFoldDB" id="A0AAN8MGE5"/>
<dbReference type="Pfam" id="PF09405">
    <property type="entry name" value="Btz"/>
    <property type="match status" value="1"/>
</dbReference>
<evidence type="ECO:0000256" key="14">
    <source>
        <dbReference type="SAM" id="MobiDB-lite"/>
    </source>
</evidence>
<evidence type="ECO:0000256" key="12">
    <source>
        <dbReference type="ARBA" id="ARBA00023187"/>
    </source>
</evidence>
<dbReference type="GO" id="GO:0016592">
    <property type="term" value="C:mediator complex"/>
    <property type="evidence" value="ECO:0007669"/>
    <property type="project" value="TreeGrafter"/>
</dbReference>
<evidence type="ECO:0000313" key="17">
    <source>
        <dbReference type="Proteomes" id="UP001356427"/>
    </source>
</evidence>
<comment type="similarity">
    <text evidence="4">Belongs to the CASC3 family.</text>
</comment>
<evidence type="ECO:0000256" key="1">
    <source>
        <dbReference type="ARBA" id="ARBA00004123"/>
    </source>
</evidence>
<dbReference type="GO" id="GO:0006397">
    <property type="term" value="P:mRNA processing"/>
    <property type="evidence" value="ECO:0007669"/>
    <property type="project" value="UniProtKB-KW"/>
</dbReference>
<proteinExistence type="inferred from homology"/>
<evidence type="ECO:0000256" key="2">
    <source>
        <dbReference type="ARBA" id="ARBA00004496"/>
    </source>
</evidence>
<dbReference type="GO" id="GO:0003677">
    <property type="term" value="F:DNA binding"/>
    <property type="evidence" value="ECO:0007669"/>
    <property type="project" value="TreeGrafter"/>
</dbReference>
<keyword evidence="5" id="KW-0813">Transport</keyword>
<dbReference type="InterPro" id="IPR018545">
    <property type="entry name" value="Btz_dom"/>
</dbReference>
<keyword evidence="6" id="KW-0963">Cytoplasm</keyword>
<dbReference type="GO" id="GO:0005737">
    <property type="term" value="C:cytoplasm"/>
    <property type="evidence" value="ECO:0007669"/>
    <property type="project" value="UniProtKB-SubCell"/>
</dbReference>
<dbReference type="GO" id="GO:0000184">
    <property type="term" value="P:nuclear-transcribed mRNA catabolic process, nonsense-mediated decay"/>
    <property type="evidence" value="ECO:0007669"/>
    <property type="project" value="UniProtKB-KW"/>
</dbReference>
<dbReference type="GO" id="GO:0035145">
    <property type="term" value="C:exon-exon junction complex"/>
    <property type="evidence" value="ECO:0007669"/>
    <property type="project" value="InterPro"/>
</dbReference>
<evidence type="ECO:0000256" key="4">
    <source>
        <dbReference type="ARBA" id="ARBA00009548"/>
    </source>
</evidence>
<dbReference type="EMBL" id="JAGTTL010000002">
    <property type="protein sequence ID" value="KAK6326123.1"/>
    <property type="molecule type" value="Genomic_DNA"/>
</dbReference>
<evidence type="ECO:0000256" key="13">
    <source>
        <dbReference type="ARBA" id="ARBA00023242"/>
    </source>
</evidence>
<dbReference type="GO" id="GO:0003729">
    <property type="term" value="F:mRNA binding"/>
    <property type="evidence" value="ECO:0007669"/>
    <property type="project" value="InterPro"/>
</dbReference>
<feature type="domain" description="Btz" evidence="15">
    <location>
        <begin position="7"/>
        <end position="98"/>
    </location>
</feature>
<evidence type="ECO:0000256" key="5">
    <source>
        <dbReference type="ARBA" id="ARBA00022448"/>
    </source>
</evidence>
<accession>A0AAN8MGE5</accession>
<evidence type="ECO:0000313" key="16">
    <source>
        <dbReference type="EMBL" id="KAK6326123.1"/>
    </source>
</evidence>
<evidence type="ECO:0000256" key="6">
    <source>
        <dbReference type="ARBA" id="ARBA00022490"/>
    </source>
</evidence>
<feature type="compositionally biased region" description="Acidic residues" evidence="14">
    <location>
        <begin position="84"/>
        <end position="96"/>
    </location>
</feature>
<dbReference type="GO" id="GO:0008380">
    <property type="term" value="P:RNA splicing"/>
    <property type="evidence" value="ECO:0007669"/>
    <property type="project" value="UniProtKB-KW"/>
</dbReference>
<keyword evidence="12" id="KW-0508">mRNA splicing</keyword>
<keyword evidence="10" id="KW-0694">RNA-binding</keyword>
<evidence type="ECO:0000256" key="10">
    <source>
        <dbReference type="ARBA" id="ARBA00022884"/>
    </source>
</evidence>